<dbReference type="GO" id="GO:0016787">
    <property type="term" value="F:hydrolase activity"/>
    <property type="evidence" value="ECO:0007669"/>
    <property type="project" value="UniProtKB-KW"/>
</dbReference>
<dbReference type="InterPro" id="IPR000868">
    <property type="entry name" value="Isochorismatase-like_dom"/>
</dbReference>
<proteinExistence type="predicted"/>
<dbReference type="AlphaFoldDB" id="A0A368E167"/>
<accession>A0A368E167</accession>
<dbReference type="Pfam" id="PF00857">
    <property type="entry name" value="Isochorismatase"/>
    <property type="match status" value="1"/>
</dbReference>
<dbReference type="PANTHER" id="PTHR43540">
    <property type="entry name" value="PEROXYUREIDOACRYLATE/UREIDOACRYLATE AMIDOHYDROLASE-RELATED"/>
    <property type="match status" value="1"/>
</dbReference>
<comment type="caution">
    <text evidence="3">The sequence shown here is derived from an EMBL/GenBank/DDBJ whole genome shotgun (WGS) entry which is preliminary data.</text>
</comment>
<dbReference type="SUPFAM" id="SSF52499">
    <property type="entry name" value="Isochorismatase-like hydrolases"/>
    <property type="match status" value="1"/>
</dbReference>
<name>A0A368E167_9PROT</name>
<protein>
    <submittedName>
        <fullName evidence="3">Isochorismatase family protein</fullName>
    </submittedName>
</protein>
<evidence type="ECO:0000256" key="1">
    <source>
        <dbReference type="ARBA" id="ARBA00022801"/>
    </source>
</evidence>
<gene>
    <name evidence="3" type="ORF">DBW69_04065</name>
</gene>
<reference evidence="3 4" key="1">
    <citation type="journal article" date="2018" name="Microbiome">
        <title>Fine metagenomic profile of the Mediterranean stratified and mixed water columns revealed by assembly and recruitment.</title>
        <authorList>
            <person name="Haro-Moreno J.M."/>
            <person name="Lopez-Perez M."/>
            <person name="De La Torre J.R."/>
            <person name="Picazo A."/>
            <person name="Camacho A."/>
            <person name="Rodriguez-Valera F."/>
        </authorList>
    </citation>
    <scope>NUCLEOTIDE SEQUENCE [LARGE SCALE GENOMIC DNA]</scope>
    <source>
        <strain evidence="3">MED-G55</strain>
    </source>
</reference>
<feature type="domain" description="Isochorismatase-like" evidence="2">
    <location>
        <begin position="20"/>
        <end position="196"/>
    </location>
</feature>
<sequence>MSNFDKAGYGSDNIGIGKKCALLIVDFQNGFTDPSSQIGGSSHVNAAVDQTAKLVKFARSVDMPIASCRTSWSGPDEMSYWKVAPLFEGGFFHGHKFTEIDPRLSDPDNHFEFIKSAPSIFFLTPLLTWLTKHNIDTTIITGCTTSGCIRASVIDSFSYGYRTIVAEDCCGDQDADAHADNIRDVGRRYADIMTCQEIITALS</sequence>
<dbReference type="Proteomes" id="UP000252132">
    <property type="component" value="Unassembled WGS sequence"/>
</dbReference>
<organism evidence="3 4">
    <name type="scientific">PS1 clade bacterium</name>
    <dbReference type="NCBI Taxonomy" id="2175152"/>
    <lineage>
        <taxon>Bacteria</taxon>
        <taxon>Pseudomonadati</taxon>
        <taxon>Pseudomonadota</taxon>
        <taxon>Alphaproteobacteria</taxon>
        <taxon>PS1 clade</taxon>
    </lineage>
</organism>
<dbReference type="EMBL" id="QOQF01000011">
    <property type="protein sequence ID" value="RCL77205.1"/>
    <property type="molecule type" value="Genomic_DNA"/>
</dbReference>
<keyword evidence="1" id="KW-0378">Hydrolase</keyword>
<dbReference type="Gene3D" id="3.40.50.850">
    <property type="entry name" value="Isochorismatase-like"/>
    <property type="match status" value="1"/>
</dbReference>
<dbReference type="InterPro" id="IPR036380">
    <property type="entry name" value="Isochorismatase-like_sf"/>
</dbReference>
<evidence type="ECO:0000259" key="2">
    <source>
        <dbReference type="Pfam" id="PF00857"/>
    </source>
</evidence>
<dbReference type="PANTHER" id="PTHR43540:SF1">
    <property type="entry name" value="ISOCHORISMATASE HYDROLASE"/>
    <property type="match status" value="1"/>
</dbReference>
<evidence type="ECO:0000313" key="3">
    <source>
        <dbReference type="EMBL" id="RCL77205.1"/>
    </source>
</evidence>
<evidence type="ECO:0000313" key="4">
    <source>
        <dbReference type="Proteomes" id="UP000252132"/>
    </source>
</evidence>
<dbReference type="InterPro" id="IPR050272">
    <property type="entry name" value="Isochorismatase-like_hydrls"/>
</dbReference>